<name>A0A9D1YV20_9MICO</name>
<feature type="transmembrane region" description="Helical" evidence="1">
    <location>
        <begin position="12"/>
        <end position="35"/>
    </location>
</feature>
<sequence length="247" mass="25743">MLAGLAIGRSDLRRWMTAATVLGVGLVLSAVGYGAGAAYEAADGPTAGWEEPVDGIETVAPYDPGVELLPGEDVELTGMECEVYDDGWTMCAPEGELNTEYDEAEEYESWSASGWDAYSDAVAGAGLADRLLDALLDSSPHSGGSAEVVGSGGFAMALVGLLLLTGRWLRWPLIPIAAVGAMPLTAYSAQIVAIFVIGGPGGYIEDTGVFWATTAGLLAGCTLWIAFFGRGPLERVTKWVGDRMARG</sequence>
<reference evidence="3" key="2">
    <citation type="submission" date="2021-04" db="EMBL/GenBank/DDBJ databases">
        <authorList>
            <person name="Gilroy R."/>
        </authorList>
    </citation>
    <scope>NUCLEOTIDE SEQUENCE</scope>
    <source>
        <strain evidence="3">ChiGjej1B1-98</strain>
    </source>
</reference>
<evidence type="ECO:0000313" key="3">
    <source>
        <dbReference type="EMBL" id="HIY65833.1"/>
    </source>
</evidence>
<evidence type="ECO:0000256" key="1">
    <source>
        <dbReference type="SAM" id="Phobius"/>
    </source>
</evidence>
<reference evidence="3" key="1">
    <citation type="journal article" date="2021" name="PeerJ">
        <title>Extensive microbial diversity within the chicken gut microbiome revealed by metagenomics and culture.</title>
        <authorList>
            <person name="Gilroy R."/>
            <person name="Ravi A."/>
            <person name="Getino M."/>
            <person name="Pursley I."/>
            <person name="Horton D.L."/>
            <person name="Alikhan N.F."/>
            <person name="Baker D."/>
            <person name="Gharbi K."/>
            <person name="Hall N."/>
            <person name="Watson M."/>
            <person name="Adriaenssens E.M."/>
            <person name="Foster-Nyarko E."/>
            <person name="Jarju S."/>
            <person name="Secka A."/>
            <person name="Antonio M."/>
            <person name="Oren A."/>
            <person name="Chaudhuri R.R."/>
            <person name="La Ragione R."/>
            <person name="Hildebrand F."/>
            <person name="Pallen M.J."/>
        </authorList>
    </citation>
    <scope>NUCLEOTIDE SEQUENCE</scope>
    <source>
        <strain evidence="3">ChiGjej1B1-98</strain>
    </source>
</reference>
<dbReference type="EMBL" id="DXDC01000175">
    <property type="protein sequence ID" value="HIY65833.1"/>
    <property type="molecule type" value="Genomic_DNA"/>
</dbReference>
<feature type="transmembrane region" description="Helical" evidence="1">
    <location>
        <begin position="173"/>
        <end position="197"/>
    </location>
</feature>
<feature type="transmembrane region" description="Helical" evidence="1">
    <location>
        <begin position="148"/>
        <end position="166"/>
    </location>
</feature>
<protein>
    <submittedName>
        <fullName evidence="3">DUF418 domain-containing protein</fullName>
    </submittedName>
</protein>
<proteinExistence type="predicted"/>
<evidence type="ECO:0000259" key="2">
    <source>
        <dbReference type="Pfam" id="PF04235"/>
    </source>
</evidence>
<feature type="transmembrane region" description="Helical" evidence="1">
    <location>
        <begin position="209"/>
        <end position="229"/>
    </location>
</feature>
<keyword evidence="1" id="KW-1133">Transmembrane helix</keyword>
<dbReference type="Pfam" id="PF04235">
    <property type="entry name" value="DUF418"/>
    <property type="match status" value="1"/>
</dbReference>
<evidence type="ECO:0000313" key="4">
    <source>
        <dbReference type="Proteomes" id="UP000824005"/>
    </source>
</evidence>
<dbReference type="Proteomes" id="UP000824005">
    <property type="component" value="Unassembled WGS sequence"/>
</dbReference>
<dbReference type="AlphaFoldDB" id="A0A9D1YV20"/>
<keyword evidence="1" id="KW-0812">Transmembrane</keyword>
<comment type="caution">
    <text evidence="3">The sequence shown here is derived from an EMBL/GenBank/DDBJ whole genome shotgun (WGS) entry which is preliminary data.</text>
</comment>
<accession>A0A9D1YV20</accession>
<organism evidence="3 4">
    <name type="scientific">Candidatus Agrococcus pullicola</name>
    <dbReference type="NCBI Taxonomy" id="2838429"/>
    <lineage>
        <taxon>Bacteria</taxon>
        <taxon>Bacillati</taxon>
        <taxon>Actinomycetota</taxon>
        <taxon>Actinomycetes</taxon>
        <taxon>Micrococcales</taxon>
        <taxon>Microbacteriaceae</taxon>
        <taxon>Agrococcus</taxon>
    </lineage>
</organism>
<feature type="domain" description="DUF418" evidence="2">
    <location>
        <begin position="154"/>
        <end position="240"/>
    </location>
</feature>
<keyword evidence="1" id="KW-0472">Membrane</keyword>
<dbReference type="InterPro" id="IPR007349">
    <property type="entry name" value="DUF418"/>
</dbReference>
<gene>
    <name evidence="3" type="ORF">H9830_06095</name>
</gene>